<evidence type="ECO:0000313" key="3">
    <source>
        <dbReference type="EMBL" id="RCW37717.1"/>
    </source>
</evidence>
<evidence type="ECO:0000256" key="1">
    <source>
        <dbReference type="SAM" id="Phobius"/>
    </source>
</evidence>
<accession>A0A368V925</accession>
<keyword evidence="5" id="KW-1185">Reference proteome</keyword>
<gene>
    <name evidence="3" type="ORF">DET51_10153</name>
    <name evidence="2" type="ORF">DET64_10153</name>
</gene>
<evidence type="ECO:0000313" key="2">
    <source>
        <dbReference type="EMBL" id="RBP76870.1"/>
    </source>
</evidence>
<organism evidence="3 4">
    <name type="scientific">Marinobacter nauticus</name>
    <name type="common">Marinobacter hydrocarbonoclasticus</name>
    <name type="synonym">Marinobacter aquaeolei</name>
    <dbReference type="NCBI Taxonomy" id="2743"/>
    <lineage>
        <taxon>Bacteria</taxon>
        <taxon>Pseudomonadati</taxon>
        <taxon>Pseudomonadota</taxon>
        <taxon>Gammaproteobacteria</taxon>
        <taxon>Pseudomonadales</taxon>
        <taxon>Marinobacteraceae</taxon>
        <taxon>Marinobacter</taxon>
    </lineage>
</organism>
<dbReference type="AlphaFoldDB" id="A0A368V925"/>
<evidence type="ECO:0000313" key="5">
    <source>
        <dbReference type="Proteomes" id="UP000253065"/>
    </source>
</evidence>
<name>A0A368V925_MARNT</name>
<keyword evidence="1" id="KW-0472">Membrane</keyword>
<keyword evidence="1" id="KW-1133">Transmembrane helix</keyword>
<feature type="transmembrane region" description="Helical" evidence="1">
    <location>
        <begin position="24"/>
        <end position="45"/>
    </location>
</feature>
<sequence>MGAVTIWYLSYVWSFLVGEEFINALRLSFLVLVFVFVSTGAGYLAAHSYEKVGVMNAKIFVVTGFFLHSLISSIAFMRSGYVVIMLLSFIPSSILGVFLQLRIHNQPRQPDAH</sequence>
<evidence type="ECO:0000313" key="4">
    <source>
        <dbReference type="Proteomes" id="UP000252795"/>
    </source>
</evidence>
<feature type="transmembrane region" description="Helical" evidence="1">
    <location>
        <begin position="57"/>
        <end position="76"/>
    </location>
</feature>
<keyword evidence="1" id="KW-0812">Transmembrane</keyword>
<comment type="caution">
    <text evidence="3">The sequence shown here is derived from an EMBL/GenBank/DDBJ whole genome shotgun (WGS) entry which is preliminary data.</text>
</comment>
<protein>
    <submittedName>
        <fullName evidence="3">Uncharacterized protein</fullName>
    </submittedName>
</protein>
<proteinExistence type="predicted"/>
<reference evidence="3 4" key="1">
    <citation type="submission" date="2018-07" db="EMBL/GenBank/DDBJ databases">
        <title>Freshwater and sediment microbial communities from various areas in North America, analyzing microbe dynamics in response to fracking.</title>
        <authorList>
            <person name="Lamendella R."/>
        </authorList>
    </citation>
    <scope>NUCLEOTIDE SEQUENCE [LARGE SCALE GENOMIC DNA]</scope>
    <source>
        <strain evidence="3 4">114E</strain>
        <strain evidence="2 5">114E_o</strain>
    </source>
</reference>
<dbReference type="EMBL" id="QPJB01000001">
    <property type="protein sequence ID" value="RCW37717.1"/>
    <property type="molecule type" value="Genomic_DNA"/>
</dbReference>
<dbReference type="EMBL" id="QNSA01000001">
    <property type="protein sequence ID" value="RBP76870.1"/>
    <property type="molecule type" value="Genomic_DNA"/>
</dbReference>
<dbReference type="Proteomes" id="UP000252795">
    <property type="component" value="Unassembled WGS sequence"/>
</dbReference>
<dbReference type="Proteomes" id="UP000253065">
    <property type="component" value="Unassembled WGS sequence"/>
</dbReference>
<feature type="transmembrane region" description="Helical" evidence="1">
    <location>
        <begin position="82"/>
        <end position="101"/>
    </location>
</feature>